<reference evidence="7" key="1">
    <citation type="journal article" date="2019" name="Int. J. Syst. Evol. Microbiol.">
        <title>The Global Catalogue of Microorganisms (GCM) 10K type strain sequencing project: providing services to taxonomists for standard genome sequencing and annotation.</title>
        <authorList>
            <consortium name="The Broad Institute Genomics Platform"/>
            <consortium name="The Broad Institute Genome Sequencing Center for Infectious Disease"/>
            <person name="Wu L."/>
            <person name="Ma J."/>
        </authorList>
    </citation>
    <scope>NUCLEOTIDE SEQUENCE [LARGE SCALE GENOMIC DNA]</scope>
    <source>
        <strain evidence="7">CCM 8875</strain>
    </source>
</reference>
<comment type="cofactor">
    <cofactor evidence="1">
        <name>FAD</name>
        <dbReference type="ChEBI" id="CHEBI:57692"/>
    </cofactor>
</comment>
<keyword evidence="7" id="KW-1185">Reference proteome</keyword>
<dbReference type="Gene3D" id="1.10.287.990">
    <property type="entry name" value="Fe,Mn superoxide dismutase (SOD) domain"/>
    <property type="match status" value="1"/>
</dbReference>
<evidence type="ECO:0000256" key="1">
    <source>
        <dbReference type="ARBA" id="ARBA00001974"/>
    </source>
</evidence>
<dbReference type="InterPro" id="IPR004099">
    <property type="entry name" value="Pyr_nucl-diS_OxRdtase_dimer"/>
</dbReference>
<dbReference type="InterPro" id="IPR016156">
    <property type="entry name" value="FAD/NAD-linked_Rdtase_dimer_sf"/>
</dbReference>
<dbReference type="InterPro" id="IPR036188">
    <property type="entry name" value="FAD/NAD-bd_sf"/>
</dbReference>
<dbReference type="Gene3D" id="3.30.390.30">
    <property type="match status" value="1"/>
</dbReference>
<dbReference type="PRINTS" id="PR00411">
    <property type="entry name" value="PNDRDTASEI"/>
</dbReference>
<comment type="caution">
    <text evidence="6">The sequence shown here is derived from an EMBL/GenBank/DDBJ whole genome shotgun (WGS) entry which is preliminary data.</text>
</comment>
<proteinExistence type="predicted"/>
<feature type="domain" description="Pyridine nucleotide-disulphide oxidoreductase dimerisation" evidence="4">
    <location>
        <begin position="366"/>
        <end position="464"/>
    </location>
</feature>
<evidence type="ECO:0000256" key="3">
    <source>
        <dbReference type="ARBA" id="ARBA00022827"/>
    </source>
</evidence>
<dbReference type="EC" id="1.8.1.4" evidence="6"/>
<dbReference type="InterPro" id="IPR036324">
    <property type="entry name" value="Mn/Fe_SOD_N_sf"/>
</dbReference>
<accession>A0ABW4DWK8</accession>
<keyword evidence="2" id="KW-0285">Flavoprotein</keyword>
<evidence type="ECO:0000259" key="4">
    <source>
        <dbReference type="Pfam" id="PF02852"/>
    </source>
</evidence>
<dbReference type="GO" id="GO:0004148">
    <property type="term" value="F:dihydrolipoyl dehydrogenase (NADH) activity"/>
    <property type="evidence" value="ECO:0007669"/>
    <property type="project" value="UniProtKB-EC"/>
</dbReference>
<protein>
    <submittedName>
        <fullName evidence="6">Dihydrolipoyl dehydrogenase</fullName>
        <ecNumber evidence="6">1.8.1.4</ecNumber>
    </submittedName>
</protein>
<dbReference type="PRINTS" id="PR00368">
    <property type="entry name" value="FADPNR"/>
</dbReference>
<name>A0ABW4DWK8_9RHOB</name>
<gene>
    <name evidence="6" type="ORF">ACFQ5P_07820</name>
</gene>
<dbReference type="InterPro" id="IPR023753">
    <property type="entry name" value="FAD/NAD-binding_dom"/>
</dbReference>
<evidence type="ECO:0000259" key="5">
    <source>
        <dbReference type="Pfam" id="PF07992"/>
    </source>
</evidence>
<keyword evidence="3" id="KW-0274">FAD</keyword>
<dbReference type="Pfam" id="PF02852">
    <property type="entry name" value="Pyr_redox_dim"/>
    <property type="match status" value="1"/>
</dbReference>
<dbReference type="Gene3D" id="3.50.50.60">
    <property type="entry name" value="FAD/NAD(P)-binding domain"/>
    <property type="match status" value="3"/>
</dbReference>
<sequence length="504" mass="52867">MTDLYDPPMTGSDAARPMLICDVAVIGAGTAGIAAERAARKQGARTVLIDPEFRGTMCANTGCMPSKLLIAASRSAHDARRAPVFGILPGVLTIDGAAVMDRLRQERDRFVAFTRESFDDLPEGTAIRGWAKFVAPGVLELQTGQRIRARSIVIATGATAQIPPPFKDLGPRVLTNETLFDLPDLPASLAVIGGGPIGLELAQAMGRLGVVVTLFDRETRLGKAGSDPVHDALHRAMSRDMTLCLGVDTTARPDPGGIRIDWTGAETGHGVFTHVLVATGRAPALDGLDLAASGLDLDDHGTPVFDRDTMQCESSQRDTTPVFIAGDADADAPLLHEASTEGAIAGHNAAIYPRSRAGRRSSPFTLTFTDPPLAQVGAAPGPDTITGYSDYSDQGRARAEARAEGVMVLYADPQGRLTGAEMCCPGAEHLSHLLVWAVQSRALAADILALPFYHPTLEEGIKAALRQICEQLGVPATGSALVQGSAPVSVRASNGSSRGRPPLA</sequence>
<dbReference type="SUPFAM" id="SSF51905">
    <property type="entry name" value="FAD/NAD(P)-binding domain"/>
    <property type="match status" value="2"/>
</dbReference>
<dbReference type="NCBIfam" id="NF004939">
    <property type="entry name" value="PRK06292.1-1"/>
    <property type="match status" value="1"/>
</dbReference>
<evidence type="ECO:0000256" key="2">
    <source>
        <dbReference type="ARBA" id="ARBA00022630"/>
    </source>
</evidence>
<keyword evidence="6" id="KW-0560">Oxidoreductase</keyword>
<dbReference type="PANTHER" id="PTHR43014">
    <property type="entry name" value="MERCURIC REDUCTASE"/>
    <property type="match status" value="1"/>
</dbReference>
<dbReference type="RefSeq" id="WP_242679693.1">
    <property type="nucleotide sequence ID" value="NZ_CBCSAJ010000002.1"/>
</dbReference>
<dbReference type="Proteomes" id="UP001597302">
    <property type="component" value="Unassembled WGS sequence"/>
</dbReference>
<evidence type="ECO:0000313" key="6">
    <source>
        <dbReference type="EMBL" id="MFD1481198.1"/>
    </source>
</evidence>
<evidence type="ECO:0000313" key="7">
    <source>
        <dbReference type="Proteomes" id="UP001597302"/>
    </source>
</evidence>
<feature type="domain" description="FAD/NAD(P)-binding" evidence="5">
    <location>
        <begin position="22"/>
        <end position="342"/>
    </location>
</feature>
<organism evidence="6 7">
    <name type="scientific">Paracoccus nototheniae</name>
    <dbReference type="NCBI Taxonomy" id="2489002"/>
    <lineage>
        <taxon>Bacteria</taxon>
        <taxon>Pseudomonadati</taxon>
        <taxon>Pseudomonadota</taxon>
        <taxon>Alphaproteobacteria</taxon>
        <taxon>Rhodobacterales</taxon>
        <taxon>Paracoccaceae</taxon>
        <taxon>Paracoccus</taxon>
    </lineage>
</organism>
<dbReference type="SUPFAM" id="SSF55424">
    <property type="entry name" value="FAD/NAD-linked reductases, dimerisation (C-terminal) domain"/>
    <property type="match status" value="1"/>
</dbReference>
<dbReference type="PANTHER" id="PTHR43014:SF4">
    <property type="entry name" value="PYRIDINE NUCLEOTIDE-DISULFIDE OXIDOREDUCTASE RCLA-RELATED"/>
    <property type="match status" value="1"/>
</dbReference>
<dbReference type="Pfam" id="PF07992">
    <property type="entry name" value="Pyr_redox_2"/>
    <property type="match status" value="1"/>
</dbReference>
<dbReference type="EMBL" id="JBHTOQ010000018">
    <property type="protein sequence ID" value="MFD1481198.1"/>
    <property type="molecule type" value="Genomic_DNA"/>
</dbReference>